<dbReference type="Proteomes" id="UP001153678">
    <property type="component" value="Unassembled WGS sequence"/>
</dbReference>
<accession>A0A9W4T6M3</accession>
<gene>
    <name evidence="2" type="ORF">FWILDA_LOCUS16815</name>
</gene>
<evidence type="ECO:0000259" key="1">
    <source>
        <dbReference type="Pfam" id="PF00078"/>
    </source>
</evidence>
<dbReference type="AlphaFoldDB" id="A0A9W4T6M3"/>
<comment type="caution">
    <text evidence="2">The sequence shown here is derived from an EMBL/GenBank/DDBJ whole genome shotgun (WGS) entry which is preliminary data.</text>
</comment>
<dbReference type="OrthoDB" id="5599418at2759"/>
<reference evidence="2" key="1">
    <citation type="submission" date="2022-08" db="EMBL/GenBank/DDBJ databases">
        <authorList>
            <person name="Kallberg Y."/>
            <person name="Tangrot J."/>
            <person name="Rosling A."/>
        </authorList>
    </citation>
    <scope>NUCLEOTIDE SEQUENCE</scope>
    <source>
        <strain evidence="2">Wild A</strain>
    </source>
</reference>
<sequence>DHCQHVQQVFNRLKEAGLKIKPSKHTFAVNEVSYLGHIVGSNRIKPD</sequence>
<dbReference type="Pfam" id="PF00078">
    <property type="entry name" value="RVT_1"/>
    <property type="match status" value="1"/>
</dbReference>
<organism evidence="2 3">
    <name type="scientific">Funneliformis geosporum</name>
    <dbReference type="NCBI Taxonomy" id="1117311"/>
    <lineage>
        <taxon>Eukaryota</taxon>
        <taxon>Fungi</taxon>
        <taxon>Fungi incertae sedis</taxon>
        <taxon>Mucoromycota</taxon>
        <taxon>Glomeromycotina</taxon>
        <taxon>Glomeromycetes</taxon>
        <taxon>Glomerales</taxon>
        <taxon>Glomeraceae</taxon>
        <taxon>Funneliformis</taxon>
    </lineage>
</organism>
<dbReference type="InterPro" id="IPR043502">
    <property type="entry name" value="DNA/RNA_pol_sf"/>
</dbReference>
<feature type="domain" description="Reverse transcriptase" evidence="1">
    <location>
        <begin position="2"/>
        <end position="39"/>
    </location>
</feature>
<dbReference type="InterPro" id="IPR043128">
    <property type="entry name" value="Rev_trsase/Diguanyl_cyclase"/>
</dbReference>
<dbReference type="SUPFAM" id="SSF56672">
    <property type="entry name" value="DNA/RNA polymerases"/>
    <property type="match status" value="1"/>
</dbReference>
<proteinExistence type="predicted"/>
<evidence type="ECO:0000313" key="2">
    <source>
        <dbReference type="EMBL" id="CAI2194915.1"/>
    </source>
</evidence>
<feature type="non-terminal residue" evidence="2">
    <location>
        <position position="1"/>
    </location>
</feature>
<dbReference type="Gene3D" id="3.30.70.270">
    <property type="match status" value="1"/>
</dbReference>
<evidence type="ECO:0000313" key="3">
    <source>
        <dbReference type="Proteomes" id="UP001153678"/>
    </source>
</evidence>
<dbReference type="InterPro" id="IPR000477">
    <property type="entry name" value="RT_dom"/>
</dbReference>
<dbReference type="EMBL" id="CAMKVN010011645">
    <property type="protein sequence ID" value="CAI2194915.1"/>
    <property type="molecule type" value="Genomic_DNA"/>
</dbReference>
<keyword evidence="3" id="KW-1185">Reference proteome</keyword>
<protein>
    <submittedName>
        <fullName evidence="2">9687_t:CDS:1</fullName>
    </submittedName>
</protein>
<name>A0A9W4T6M3_9GLOM</name>